<dbReference type="Proteomes" id="UP000277766">
    <property type="component" value="Unassembled WGS sequence"/>
</dbReference>
<evidence type="ECO:0000313" key="2">
    <source>
        <dbReference type="Proteomes" id="UP000277766"/>
    </source>
</evidence>
<name>A0A3S0JI94_9DEIO</name>
<comment type="caution">
    <text evidence="1">The sequence shown here is derived from an EMBL/GenBank/DDBJ whole genome shotgun (WGS) entry which is preliminary data.</text>
</comment>
<sequence>MSLSVTQRIALKNLAQFQPIFSASDFQLYEVKSVVKGNRLITSAAPYYHPEFARFLDLLSRNRLFQAGGEGDSRLLDDETALSQATPEELGSVLAYLSRAEQYSPGSWVSAFHSGALDRILKRAAELSTPTGEPSHG</sequence>
<accession>A0A3S0JI94</accession>
<organism evidence="1 2">
    <name type="scientific">Deinococcus radiophilus</name>
    <dbReference type="NCBI Taxonomy" id="32062"/>
    <lineage>
        <taxon>Bacteria</taxon>
        <taxon>Thermotogati</taxon>
        <taxon>Deinococcota</taxon>
        <taxon>Deinococci</taxon>
        <taxon>Deinococcales</taxon>
        <taxon>Deinococcaceae</taxon>
        <taxon>Deinococcus</taxon>
    </lineage>
</organism>
<gene>
    <name evidence="1" type="ORF">EJ104_13310</name>
</gene>
<reference evidence="1 2" key="1">
    <citation type="submission" date="2018-12" db="EMBL/GenBank/DDBJ databases">
        <title>Deinococcus radiophilus ATCC 27603 genome sequencing and assembly.</title>
        <authorList>
            <person name="Maclea K.S."/>
            <person name="Maynard C.R."/>
        </authorList>
    </citation>
    <scope>NUCLEOTIDE SEQUENCE [LARGE SCALE GENOMIC DNA]</scope>
    <source>
        <strain evidence="1 2">ATCC 27603</strain>
    </source>
</reference>
<dbReference type="InterPro" id="IPR045425">
    <property type="entry name" value="DUF6508"/>
</dbReference>
<proteinExistence type="predicted"/>
<dbReference type="RefSeq" id="WP_126353580.1">
    <property type="nucleotide sequence ID" value="NZ_CP086380.1"/>
</dbReference>
<protein>
    <submittedName>
        <fullName evidence="1">Uncharacterized protein</fullName>
    </submittedName>
</protein>
<keyword evidence="2" id="KW-1185">Reference proteome</keyword>
<dbReference type="AlphaFoldDB" id="A0A3S0JI94"/>
<dbReference type="EMBL" id="RXPE01000055">
    <property type="protein sequence ID" value="RTR20110.1"/>
    <property type="molecule type" value="Genomic_DNA"/>
</dbReference>
<dbReference type="Pfam" id="PF20118">
    <property type="entry name" value="DUF6508"/>
    <property type="match status" value="1"/>
</dbReference>
<evidence type="ECO:0000313" key="1">
    <source>
        <dbReference type="EMBL" id="RTR20110.1"/>
    </source>
</evidence>